<protein>
    <submittedName>
        <fullName evidence="1">Uncharacterized protein</fullName>
    </submittedName>
</protein>
<evidence type="ECO:0000313" key="1">
    <source>
        <dbReference type="EMBL" id="KAJ9086426.1"/>
    </source>
</evidence>
<gene>
    <name evidence="1" type="ORF">DSO57_1004149</name>
</gene>
<reference evidence="1" key="1">
    <citation type="submission" date="2022-04" db="EMBL/GenBank/DDBJ databases">
        <title>Genome of the entomopathogenic fungus Entomophthora muscae.</title>
        <authorList>
            <person name="Elya C."/>
            <person name="Lovett B.R."/>
            <person name="Lee E."/>
            <person name="Macias A.M."/>
            <person name="Hajek A.E."/>
            <person name="De Bivort B.L."/>
            <person name="Kasson M.T."/>
            <person name="De Fine Licht H.H."/>
            <person name="Stajich J.E."/>
        </authorList>
    </citation>
    <scope>NUCLEOTIDE SEQUENCE</scope>
    <source>
        <strain evidence="1">Berkeley</strain>
    </source>
</reference>
<accession>A0ACC2UIV4</accession>
<comment type="caution">
    <text evidence="1">The sequence shown here is derived from an EMBL/GenBank/DDBJ whole genome shotgun (WGS) entry which is preliminary data.</text>
</comment>
<keyword evidence="2" id="KW-1185">Reference proteome</keyword>
<dbReference type="Proteomes" id="UP001165960">
    <property type="component" value="Unassembled WGS sequence"/>
</dbReference>
<proteinExistence type="predicted"/>
<evidence type="ECO:0000313" key="2">
    <source>
        <dbReference type="Proteomes" id="UP001165960"/>
    </source>
</evidence>
<name>A0ACC2UIV4_9FUNG</name>
<dbReference type="EMBL" id="QTSX02000720">
    <property type="protein sequence ID" value="KAJ9086426.1"/>
    <property type="molecule type" value="Genomic_DNA"/>
</dbReference>
<organism evidence="1 2">
    <name type="scientific">Entomophthora muscae</name>
    <dbReference type="NCBI Taxonomy" id="34485"/>
    <lineage>
        <taxon>Eukaryota</taxon>
        <taxon>Fungi</taxon>
        <taxon>Fungi incertae sedis</taxon>
        <taxon>Zoopagomycota</taxon>
        <taxon>Entomophthoromycotina</taxon>
        <taxon>Entomophthoromycetes</taxon>
        <taxon>Entomophthorales</taxon>
        <taxon>Entomophthoraceae</taxon>
        <taxon>Entomophthora</taxon>
    </lineage>
</organism>
<sequence>MAAITIYKLIDIPIFEATLTPTYKDFIYHKINEEAHTLSIYNPFFDEVKAKKDAKLAKTMKAENDNYHPKTRALEQDSNPDPVALRSASPKG</sequence>